<dbReference type="EMBL" id="JAHLJV010000001">
    <property type="protein sequence ID" value="KAK1600155.1"/>
    <property type="molecule type" value="Genomic_DNA"/>
</dbReference>
<dbReference type="RefSeq" id="XP_060420651.1">
    <property type="nucleotide sequence ID" value="XM_060565225.1"/>
</dbReference>
<sequence>MRPPPSVASYMTKSSGYWSRLFGQPGTCRAQKVDRSRKSESVGSSPRAGVRSFVRSSKGQRTDELLTPQVRMVPYSPLVIVFPPPIASPRRHSVARRTSSRLSSSLFPTPAQRNIPPRRNARGDRPRRWCIPQRKDENVGEGQDPQHQVLCPCKGPGGSKRWCLLVLHGCEGSCGGYPPNTHTYYVHTHSLSILSFCIPLLSLPDTYTRQDSWHCQRSCAARLLRRRTTPVASPSLLPSYQFAPSRVRRARDRRRRRETWADGVETNNSSRACISIMARRLHQSQLGKYPLASHCVSSTRLTLTHTHTHTYTGGTAQSSSVPFQKGSRQFRDAREISILSE</sequence>
<evidence type="ECO:0000256" key="1">
    <source>
        <dbReference type="SAM" id="MobiDB-lite"/>
    </source>
</evidence>
<dbReference type="AlphaFoldDB" id="A0AAD8VD27"/>
<gene>
    <name evidence="2" type="ORF">LY79DRAFT_9300</name>
</gene>
<comment type="caution">
    <text evidence="2">The sequence shown here is derived from an EMBL/GenBank/DDBJ whole genome shotgun (WGS) entry which is preliminary data.</text>
</comment>
<feature type="region of interest" description="Disordered" evidence="1">
    <location>
        <begin position="28"/>
        <end position="61"/>
    </location>
</feature>
<feature type="compositionally biased region" description="Basic residues" evidence="1">
    <location>
        <begin position="89"/>
        <end position="99"/>
    </location>
</feature>
<evidence type="ECO:0000313" key="3">
    <source>
        <dbReference type="Proteomes" id="UP001230504"/>
    </source>
</evidence>
<reference evidence="2" key="1">
    <citation type="submission" date="2021-06" db="EMBL/GenBank/DDBJ databases">
        <title>Comparative genomics, transcriptomics and evolutionary studies reveal genomic signatures of adaptation to plant cell wall in hemibiotrophic fungi.</title>
        <authorList>
            <consortium name="DOE Joint Genome Institute"/>
            <person name="Baroncelli R."/>
            <person name="Diaz J.F."/>
            <person name="Benocci T."/>
            <person name="Peng M."/>
            <person name="Battaglia E."/>
            <person name="Haridas S."/>
            <person name="Andreopoulos W."/>
            <person name="Labutti K."/>
            <person name="Pangilinan J."/>
            <person name="Floch G.L."/>
            <person name="Makela M.R."/>
            <person name="Henrissat B."/>
            <person name="Grigoriev I.V."/>
            <person name="Crouch J.A."/>
            <person name="De Vries R.P."/>
            <person name="Sukno S.A."/>
            <person name="Thon M.R."/>
        </authorList>
    </citation>
    <scope>NUCLEOTIDE SEQUENCE</scope>
    <source>
        <strain evidence="2">CBS 125086</strain>
    </source>
</reference>
<evidence type="ECO:0000313" key="2">
    <source>
        <dbReference type="EMBL" id="KAK1600155.1"/>
    </source>
</evidence>
<name>A0AAD8VD27_9PEZI</name>
<organism evidence="2 3">
    <name type="scientific">Colletotrichum navitas</name>
    <dbReference type="NCBI Taxonomy" id="681940"/>
    <lineage>
        <taxon>Eukaryota</taxon>
        <taxon>Fungi</taxon>
        <taxon>Dikarya</taxon>
        <taxon>Ascomycota</taxon>
        <taxon>Pezizomycotina</taxon>
        <taxon>Sordariomycetes</taxon>
        <taxon>Hypocreomycetidae</taxon>
        <taxon>Glomerellales</taxon>
        <taxon>Glomerellaceae</taxon>
        <taxon>Colletotrichum</taxon>
        <taxon>Colletotrichum graminicola species complex</taxon>
    </lineage>
</organism>
<keyword evidence="3" id="KW-1185">Reference proteome</keyword>
<proteinExistence type="predicted"/>
<feature type="compositionally biased region" description="Basic and acidic residues" evidence="1">
    <location>
        <begin position="31"/>
        <end position="40"/>
    </location>
</feature>
<protein>
    <submittedName>
        <fullName evidence="2">Uncharacterized protein</fullName>
    </submittedName>
</protein>
<feature type="region of interest" description="Disordered" evidence="1">
    <location>
        <begin position="89"/>
        <end position="126"/>
    </location>
</feature>
<dbReference type="GeneID" id="85449465"/>
<accession>A0AAD8VD27</accession>
<dbReference type="Proteomes" id="UP001230504">
    <property type="component" value="Unassembled WGS sequence"/>
</dbReference>